<proteinExistence type="predicted"/>
<feature type="non-terminal residue" evidence="1">
    <location>
        <position position="1"/>
    </location>
</feature>
<organism evidence="1">
    <name type="scientific">marine sediment metagenome</name>
    <dbReference type="NCBI Taxonomy" id="412755"/>
    <lineage>
        <taxon>unclassified sequences</taxon>
        <taxon>metagenomes</taxon>
        <taxon>ecological metagenomes</taxon>
    </lineage>
</organism>
<reference evidence="1" key="1">
    <citation type="journal article" date="2015" name="Nature">
        <title>Complex archaea that bridge the gap between prokaryotes and eukaryotes.</title>
        <authorList>
            <person name="Spang A."/>
            <person name="Saw J.H."/>
            <person name="Jorgensen S.L."/>
            <person name="Zaremba-Niedzwiedzka K."/>
            <person name="Martijn J."/>
            <person name="Lind A.E."/>
            <person name="van Eijk R."/>
            <person name="Schleper C."/>
            <person name="Guy L."/>
            <person name="Ettema T.J."/>
        </authorList>
    </citation>
    <scope>NUCLEOTIDE SEQUENCE</scope>
</reference>
<dbReference type="AlphaFoldDB" id="A0A0F9CTW6"/>
<dbReference type="SUPFAM" id="SSF53335">
    <property type="entry name" value="S-adenosyl-L-methionine-dependent methyltransferases"/>
    <property type="match status" value="1"/>
</dbReference>
<comment type="caution">
    <text evidence="1">The sequence shown here is derived from an EMBL/GenBank/DDBJ whole genome shotgun (WGS) entry which is preliminary data.</text>
</comment>
<dbReference type="EMBL" id="LAZR01034590">
    <property type="protein sequence ID" value="KKL44886.1"/>
    <property type="molecule type" value="Genomic_DNA"/>
</dbReference>
<evidence type="ECO:0000313" key="1">
    <source>
        <dbReference type="EMBL" id="KKL44886.1"/>
    </source>
</evidence>
<gene>
    <name evidence="1" type="ORF">LCGC14_2361220</name>
</gene>
<name>A0A0F9CTW6_9ZZZZ</name>
<protein>
    <submittedName>
        <fullName evidence="1">Uncharacterized protein</fullName>
    </submittedName>
</protein>
<dbReference type="Gene3D" id="3.40.50.150">
    <property type="entry name" value="Vaccinia Virus protein VP39"/>
    <property type="match status" value="1"/>
</dbReference>
<dbReference type="InterPro" id="IPR029063">
    <property type="entry name" value="SAM-dependent_MTases_sf"/>
</dbReference>
<accession>A0A0F9CTW6</accession>
<sequence>ARTFTVDDPNFKKKIDEERPCKEFKSSISPKLSIQMLNFLNVFDRREKLKILDPFVGNGTILLFALLQDFQIYGSDIDPSKVKNTIRNINWLIELLEEEIPLFIDKRILKSDVKDLSKHFGYSFFDGICTEPYLGPYFLEKPYFNQVKELFETKLEPQFNNFFREAYKILKNENRICFVAPIITTVDGNDVQLNIEKIANANNFKLVPIIDPERFISKVDPKLQRFKKSSRSLIDAKKGQILLRKVYIFEKRGK</sequence>